<reference evidence="2" key="1">
    <citation type="submission" date="2016-10" db="EMBL/GenBank/DDBJ databases">
        <authorList>
            <person name="Varghese N."/>
            <person name="Submissions S."/>
        </authorList>
    </citation>
    <scope>NUCLEOTIDE SEQUENCE [LARGE SCALE GENOMIC DNA]</scope>
    <source>
        <strain evidence="2">DSM 22002</strain>
    </source>
</reference>
<evidence type="ECO:0000313" key="2">
    <source>
        <dbReference type="Proteomes" id="UP000198822"/>
    </source>
</evidence>
<dbReference type="Proteomes" id="UP000198822">
    <property type="component" value="Chromosome I"/>
</dbReference>
<dbReference type="EMBL" id="LT629695">
    <property type="protein sequence ID" value="SDH43461.1"/>
    <property type="molecule type" value="Genomic_DNA"/>
</dbReference>
<dbReference type="RefSeq" id="WP_092503415.1">
    <property type="nucleotide sequence ID" value="NZ_LT629695.1"/>
</dbReference>
<keyword evidence="2" id="KW-1185">Reference proteome</keyword>
<organism evidence="1 2">
    <name type="scientific">Agrococcus jejuensis</name>
    <dbReference type="NCBI Taxonomy" id="399736"/>
    <lineage>
        <taxon>Bacteria</taxon>
        <taxon>Bacillati</taxon>
        <taxon>Actinomycetota</taxon>
        <taxon>Actinomycetes</taxon>
        <taxon>Micrococcales</taxon>
        <taxon>Microbacteriaceae</taxon>
        <taxon>Agrococcus</taxon>
    </lineage>
</organism>
<accession>A0A1G8CD75</accession>
<evidence type="ECO:0000313" key="1">
    <source>
        <dbReference type="EMBL" id="SDH43461.1"/>
    </source>
</evidence>
<sequence>MQTPTAAHLATARTLGVRAGLRGDPSLALSVAALWALVVTSDVGDVERSAPRRLHAAYRQGSQACRLELATASSVAA</sequence>
<protein>
    <submittedName>
        <fullName evidence="1">Uncharacterized protein</fullName>
    </submittedName>
</protein>
<gene>
    <name evidence="1" type="ORF">SAMN04489720_1250</name>
</gene>
<name>A0A1G8CD75_9MICO</name>
<proteinExistence type="predicted"/>
<dbReference type="AlphaFoldDB" id="A0A1G8CD75"/>
<dbReference type="STRING" id="399736.SAMN04489720_1250"/>